<dbReference type="Proteomes" id="UP000050911">
    <property type="component" value="Unassembled WGS sequence"/>
</dbReference>
<keyword evidence="1" id="KW-0378">Hydrolase</keyword>
<evidence type="ECO:0000259" key="2">
    <source>
        <dbReference type="SMART" id="SM00939"/>
    </source>
</evidence>
<comment type="caution">
    <text evidence="3">The sequence shown here is derived from an EMBL/GenBank/DDBJ whole genome shotgun (WGS) entry which is preliminary data.</text>
</comment>
<reference evidence="3 4" key="1">
    <citation type="journal article" date="2015" name="Genome Announc.">
        <title>Expanding the biotechnology potential of lactobacilli through comparative genomics of 213 strains and associated genera.</title>
        <authorList>
            <person name="Sun Z."/>
            <person name="Harris H.M."/>
            <person name="McCann A."/>
            <person name="Guo C."/>
            <person name="Argimon S."/>
            <person name="Zhang W."/>
            <person name="Yang X."/>
            <person name="Jeffery I.B."/>
            <person name="Cooney J.C."/>
            <person name="Kagawa T.F."/>
            <person name="Liu W."/>
            <person name="Song Y."/>
            <person name="Salvetti E."/>
            <person name="Wrobel A."/>
            <person name="Rasinkangas P."/>
            <person name="Parkhill J."/>
            <person name="Rea M.C."/>
            <person name="O'Sullivan O."/>
            <person name="Ritari J."/>
            <person name="Douillard F.P."/>
            <person name="Paul Ross R."/>
            <person name="Yang R."/>
            <person name="Briner A.E."/>
            <person name="Felis G.E."/>
            <person name="de Vos W.M."/>
            <person name="Barrangou R."/>
            <person name="Klaenhammer T.R."/>
            <person name="Caufield P.W."/>
            <person name="Cui Y."/>
            <person name="Zhang H."/>
            <person name="O'Toole P.W."/>
        </authorList>
    </citation>
    <scope>NUCLEOTIDE SEQUENCE [LARGE SCALE GENOMIC DNA]</scope>
    <source>
        <strain evidence="3 4">JCM 15530</strain>
    </source>
</reference>
<dbReference type="InterPro" id="IPR029058">
    <property type="entry name" value="AB_hydrolase_fold"/>
</dbReference>
<dbReference type="InterPro" id="IPR000383">
    <property type="entry name" value="Xaa-Pro-like_dom"/>
</dbReference>
<dbReference type="PANTHER" id="PTHR43056:SF10">
    <property type="entry name" value="COCE_NOND FAMILY, PUTATIVE (AFU_ORTHOLOGUE AFUA_7G00600)-RELATED"/>
    <property type="match status" value="1"/>
</dbReference>
<feature type="domain" description="Xaa-Pro dipeptidyl-peptidase C-terminal" evidence="2">
    <location>
        <begin position="340"/>
        <end position="592"/>
    </location>
</feature>
<dbReference type="SUPFAM" id="SSF49785">
    <property type="entry name" value="Galactose-binding domain-like"/>
    <property type="match status" value="1"/>
</dbReference>
<keyword evidence="4" id="KW-1185">Reference proteome</keyword>
<dbReference type="SUPFAM" id="SSF53474">
    <property type="entry name" value="alpha/beta-Hydrolases"/>
    <property type="match status" value="1"/>
</dbReference>
<gene>
    <name evidence="3" type="ORF">FC96_GL001601</name>
</gene>
<protein>
    <recommendedName>
        <fullName evidence="2">Xaa-Pro dipeptidyl-peptidase C-terminal domain-containing protein</fullName>
    </recommendedName>
</protein>
<dbReference type="Gene3D" id="2.60.120.260">
    <property type="entry name" value="Galactose-binding domain-like"/>
    <property type="match status" value="1"/>
</dbReference>
<dbReference type="PANTHER" id="PTHR43056">
    <property type="entry name" value="PEPTIDASE S9 PROLYL OLIGOPEPTIDASE"/>
    <property type="match status" value="1"/>
</dbReference>
<dbReference type="EMBL" id="AZCX01000003">
    <property type="protein sequence ID" value="KRK48493.1"/>
    <property type="molecule type" value="Genomic_DNA"/>
</dbReference>
<dbReference type="Pfam" id="PF08530">
    <property type="entry name" value="PepX_C"/>
    <property type="match status" value="1"/>
</dbReference>
<dbReference type="Pfam" id="PF02129">
    <property type="entry name" value="Peptidase_S15"/>
    <property type="match status" value="1"/>
</dbReference>
<accession>A0A0R1HNT1</accession>
<dbReference type="Gene3D" id="3.40.50.1820">
    <property type="entry name" value="alpha/beta hydrolase"/>
    <property type="match status" value="1"/>
</dbReference>
<dbReference type="Gene3D" id="1.10.3020.20">
    <property type="match status" value="1"/>
</dbReference>
<sequence>MVKERRQLGGNKMTVKITEDMKFSPAFDYIDDGVEHGVLSPFETKKMILKKGEQIAPGFKPLDVDIKMLKDVPVTMRDGVKIYVDIFMPTDAVKVPTLIGWSPYGKSAGTAPRYTNLFNMLGMGNAWSSGLTKFEAADPAYWVAHGYAVCNPDMRGIAHSEGNITEIGSQEAQDGYDLIEWIASQPWSSGKTALTGTSYLAWSQWFIAAEQPPHLTAINPTEGLSDGYRDLAYIGGIPDKNFINRLGANHVSATGALREDLTKEIDAYPLADAAVWQDKIADTSKIKVPAYVIGSYSNTLHTMGTFRAWRNLGSSEKWLRIHDRQEWPFYYDKDNTEELRRFMDYYLLDKDNDWPKTQQVRYTTIDFEGHNKTDIAATAFPPTGSQLTRYYLNGQLRLLQTEPTTTDVPVKYQAGGLPGRASFQMTFEKDTEFVGYPKAKLYMAAEGYDDMDVYVWVQKLDARGNVLSEFVVPNHGAALQDFTQEGASALRYKGVWGRLRASMRHLDDKVSTDEIPAYAFDRVEKLSNGEVVALDIVLSPMGLTYKAGETLRVVVSSKDELGGVMPGTPGATPDNKGTHILHTGGEYASFLQLPLMTK</sequence>
<evidence type="ECO:0000256" key="1">
    <source>
        <dbReference type="ARBA" id="ARBA00022801"/>
    </source>
</evidence>
<dbReference type="InterPro" id="IPR005674">
    <property type="entry name" value="CocE/Ser_esterase"/>
</dbReference>
<dbReference type="PATRIC" id="fig|1302272.5.peg.1617"/>
<dbReference type="STRING" id="1302272.FC96_GL001601"/>
<proteinExistence type="predicted"/>
<dbReference type="AlphaFoldDB" id="A0A0R1HNT1"/>
<dbReference type="NCBIfam" id="TIGR00976">
    <property type="entry name" value="CocE_NonD"/>
    <property type="match status" value="1"/>
</dbReference>
<evidence type="ECO:0000313" key="3">
    <source>
        <dbReference type="EMBL" id="KRK48493.1"/>
    </source>
</evidence>
<dbReference type="GO" id="GO:0008239">
    <property type="term" value="F:dipeptidyl-peptidase activity"/>
    <property type="evidence" value="ECO:0007669"/>
    <property type="project" value="InterPro"/>
</dbReference>
<evidence type="ECO:0000313" key="4">
    <source>
        <dbReference type="Proteomes" id="UP000050911"/>
    </source>
</evidence>
<dbReference type="InterPro" id="IPR008979">
    <property type="entry name" value="Galactose-bd-like_sf"/>
</dbReference>
<dbReference type="InterPro" id="IPR013736">
    <property type="entry name" value="Xaa-Pro_dipept_C"/>
</dbReference>
<dbReference type="InterPro" id="IPR050585">
    <property type="entry name" value="Xaa-Pro_dipeptidyl-ppase/CocE"/>
</dbReference>
<name>A0A0R1HNT1_9LACO</name>
<dbReference type="SMART" id="SM00939">
    <property type="entry name" value="PepX_C"/>
    <property type="match status" value="1"/>
</dbReference>
<organism evidence="3 4">
    <name type="scientific">Secundilactobacillus kimchicus JCM 15530</name>
    <dbReference type="NCBI Taxonomy" id="1302272"/>
    <lineage>
        <taxon>Bacteria</taxon>
        <taxon>Bacillati</taxon>
        <taxon>Bacillota</taxon>
        <taxon>Bacilli</taxon>
        <taxon>Lactobacillales</taxon>
        <taxon>Lactobacillaceae</taxon>
        <taxon>Secundilactobacillus</taxon>
    </lineage>
</organism>